<dbReference type="Gene3D" id="3.10.196.10">
    <property type="entry name" value="Vitamin B12-dependent methionine synthase, activation domain"/>
    <property type="match status" value="1"/>
</dbReference>
<dbReference type="PROSITE" id="PS50974">
    <property type="entry name" value="ADOMET_ACTIVATION"/>
    <property type="match status" value="1"/>
</dbReference>
<evidence type="ECO:0000259" key="4">
    <source>
        <dbReference type="PROSITE" id="PS50974"/>
    </source>
</evidence>
<comment type="caution">
    <text evidence="5">The sequence shown here is derived from an EMBL/GenBank/DDBJ whole genome shotgun (WGS) entry which is preliminary data.</text>
</comment>
<dbReference type="AlphaFoldDB" id="A0A1Q9BTF6"/>
<accession>A0A1Q9BTF6</accession>
<dbReference type="PANTHER" id="PTHR45833:SF1">
    <property type="entry name" value="METHIONINE SYNTHASE"/>
    <property type="match status" value="1"/>
</dbReference>
<sequence>MGESTYWCQGDFIAPKGYSDYISAFACTGGIGCHEQRQKFEEKGEIDQAVADRLAEAFAELIHLKIRSSEKAGFRMLTRPDEKLSLEDMLKVKYQGIRPAPGYPSQPDHREKKTLWDLLEVDRLTDEKLSLTESYMMMPSASVSALVFAHPEAKYFSVGQVNVDQVQSYSERRGEAGVEGTERWLGSTVLGYEKQCLHSVPSFNYSRERRPVPRKRFSTMKLFKPSTPEQQIESLRSQKCEVECTAEHVQPKSGCKLVDPCRVE</sequence>
<keyword evidence="3" id="KW-0489">Methyltransferase</keyword>
<gene>
    <name evidence="5" type="primary">metH</name>
    <name evidence="5" type="ORF">AK812_SmicGene46644</name>
</gene>
<proteinExistence type="predicted"/>
<keyword evidence="3" id="KW-0808">Transferase</keyword>
<dbReference type="GO" id="GO:0005829">
    <property type="term" value="C:cytosol"/>
    <property type="evidence" value="ECO:0007669"/>
    <property type="project" value="TreeGrafter"/>
</dbReference>
<dbReference type="InterPro" id="IPR037010">
    <property type="entry name" value="VitB12-dep_Met_synth_activ_sf"/>
</dbReference>
<dbReference type="GO" id="GO:0046653">
    <property type="term" value="P:tetrahydrofolate metabolic process"/>
    <property type="evidence" value="ECO:0007669"/>
    <property type="project" value="TreeGrafter"/>
</dbReference>
<dbReference type="GO" id="GO:0008705">
    <property type="term" value="F:methionine synthase activity"/>
    <property type="evidence" value="ECO:0007669"/>
    <property type="project" value="InterPro"/>
</dbReference>
<dbReference type="EMBL" id="LSRX01004468">
    <property type="protein sequence ID" value="OLP73959.1"/>
    <property type="molecule type" value="Genomic_DNA"/>
</dbReference>
<protein>
    <submittedName>
        <fullName evidence="5">Methionine synthase</fullName>
    </submittedName>
</protein>
<evidence type="ECO:0000313" key="6">
    <source>
        <dbReference type="Proteomes" id="UP000186817"/>
    </source>
</evidence>
<organism evidence="5 6">
    <name type="scientific">Symbiodinium microadriaticum</name>
    <name type="common">Dinoflagellate</name>
    <name type="synonym">Zooxanthella microadriatica</name>
    <dbReference type="NCBI Taxonomy" id="2951"/>
    <lineage>
        <taxon>Eukaryota</taxon>
        <taxon>Sar</taxon>
        <taxon>Alveolata</taxon>
        <taxon>Dinophyceae</taxon>
        <taxon>Suessiales</taxon>
        <taxon>Symbiodiniaceae</taxon>
        <taxon>Symbiodinium</taxon>
    </lineage>
</organism>
<dbReference type="Gene3D" id="1.10.288.10">
    <property type="entry name" value="Cobalamin-dependent Methionine Synthase, domain 2"/>
    <property type="match status" value="1"/>
</dbReference>
<dbReference type="GO" id="GO:0050667">
    <property type="term" value="P:homocysteine metabolic process"/>
    <property type="evidence" value="ECO:0007669"/>
    <property type="project" value="TreeGrafter"/>
</dbReference>
<dbReference type="GO" id="GO:0032259">
    <property type="term" value="P:methylation"/>
    <property type="evidence" value="ECO:0007669"/>
    <property type="project" value="UniProtKB-KW"/>
</dbReference>
<keyword evidence="2" id="KW-0170">Cobalt</keyword>
<dbReference type="GO" id="GO:0046872">
    <property type="term" value="F:metal ion binding"/>
    <property type="evidence" value="ECO:0007669"/>
    <property type="project" value="UniProtKB-KW"/>
</dbReference>
<feature type="domain" description="AdoMet activation" evidence="4">
    <location>
        <begin position="1"/>
        <end position="194"/>
    </location>
</feature>
<dbReference type="OrthoDB" id="446484at2759"/>
<feature type="non-terminal residue" evidence="5">
    <location>
        <position position="264"/>
    </location>
</feature>
<dbReference type="SUPFAM" id="SSF56507">
    <property type="entry name" value="Methionine synthase activation domain-like"/>
    <property type="match status" value="1"/>
</dbReference>
<dbReference type="PANTHER" id="PTHR45833">
    <property type="entry name" value="METHIONINE SYNTHASE"/>
    <property type="match status" value="1"/>
</dbReference>
<name>A0A1Q9BTF6_SYMMI</name>
<evidence type="ECO:0000256" key="3">
    <source>
        <dbReference type="PROSITE-ProRule" id="PRU00346"/>
    </source>
</evidence>
<dbReference type="Proteomes" id="UP000186817">
    <property type="component" value="Unassembled WGS sequence"/>
</dbReference>
<keyword evidence="1" id="KW-0479">Metal-binding</keyword>
<keyword evidence="6" id="KW-1185">Reference proteome</keyword>
<dbReference type="Pfam" id="PF02965">
    <property type="entry name" value="Met_synt_B12"/>
    <property type="match status" value="1"/>
</dbReference>
<evidence type="ECO:0000256" key="2">
    <source>
        <dbReference type="ARBA" id="ARBA00023285"/>
    </source>
</evidence>
<evidence type="ECO:0000313" key="5">
    <source>
        <dbReference type="EMBL" id="OLP73959.1"/>
    </source>
</evidence>
<reference evidence="5 6" key="1">
    <citation type="submission" date="2016-02" db="EMBL/GenBank/DDBJ databases">
        <title>Genome analysis of coral dinoflagellate symbionts highlights evolutionary adaptations to a symbiotic lifestyle.</title>
        <authorList>
            <person name="Aranda M."/>
            <person name="Li Y."/>
            <person name="Liew Y.J."/>
            <person name="Baumgarten S."/>
            <person name="Simakov O."/>
            <person name="Wilson M."/>
            <person name="Piel J."/>
            <person name="Ashoor H."/>
            <person name="Bougouffa S."/>
            <person name="Bajic V.B."/>
            <person name="Ryu T."/>
            <person name="Ravasi T."/>
            <person name="Bayer T."/>
            <person name="Micklem G."/>
            <person name="Kim H."/>
            <person name="Bhak J."/>
            <person name="Lajeunesse T.C."/>
            <person name="Voolstra C.R."/>
        </authorList>
    </citation>
    <scope>NUCLEOTIDE SEQUENCE [LARGE SCALE GENOMIC DNA]</scope>
    <source>
        <strain evidence="5 6">CCMP2467</strain>
    </source>
</reference>
<dbReference type="InterPro" id="IPR004223">
    <property type="entry name" value="VitB12-dep_Met_synth_activ_dom"/>
</dbReference>
<dbReference type="InterPro" id="IPR050554">
    <property type="entry name" value="Met_Synthase/Corrinoid"/>
</dbReference>
<evidence type="ECO:0000256" key="1">
    <source>
        <dbReference type="ARBA" id="ARBA00022723"/>
    </source>
</evidence>